<dbReference type="InterPro" id="IPR013986">
    <property type="entry name" value="DExx_box_DNA_helicase_dom_sf"/>
</dbReference>
<dbReference type="AlphaFoldDB" id="Q8DM14"/>
<keyword evidence="6" id="KW-0238">DNA-binding</keyword>
<evidence type="ECO:0000259" key="13">
    <source>
        <dbReference type="PROSITE" id="PS51217"/>
    </source>
</evidence>
<accession>Q8DM14</accession>
<organism evidence="14 15">
    <name type="scientific">Thermosynechococcus vestitus (strain NIES-2133 / IAM M-273 / BP-1)</name>
    <dbReference type="NCBI Taxonomy" id="197221"/>
    <lineage>
        <taxon>Bacteria</taxon>
        <taxon>Bacillati</taxon>
        <taxon>Cyanobacteriota</taxon>
        <taxon>Cyanophyceae</taxon>
        <taxon>Acaryochloridales</taxon>
        <taxon>Thermosynechococcaceae</taxon>
        <taxon>Thermosynechococcus</taxon>
    </lineage>
</organism>
<evidence type="ECO:0000256" key="2">
    <source>
        <dbReference type="ARBA" id="ARBA00022741"/>
    </source>
</evidence>
<evidence type="ECO:0000256" key="3">
    <source>
        <dbReference type="ARBA" id="ARBA00022801"/>
    </source>
</evidence>
<gene>
    <name evidence="14" type="ordered locus">tll0312</name>
</gene>
<evidence type="ECO:0000256" key="10">
    <source>
        <dbReference type="ARBA" id="ARBA00048988"/>
    </source>
</evidence>
<evidence type="ECO:0000259" key="12">
    <source>
        <dbReference type="PROSITE" id="PS51198"/>
    </source>
</evidence>
<evidence type="ECO:0000256" key="8">
    <source>
        <dbReference type="ARBA" id="ARBA00034617"/>
    </source>
</evidence>
<dbReference type="PANTHER" id="PTHR11070">
    <property type="entry name" value="UVRD / RECB / PCRA DNA HELICASE FAMILY MEMBER"/>
    <property type="match status" value="1"/>
</dbReference>
<evidence type="ECO:0000313" key="15">
    <source>
        <dbReference type="Proteomes" id="UP000000440"/>
    </source>
</evidence>
<dbReference type="Pfam" id="PF00580">
    <property type="entry name" value="UvrD-helicase"/>
    <property type="match status" value="1"/>
</dbReference>
<dbReference type="GO" id="GO:0000725">
    <property type="term" value="P:recombinational repair"/>
    <property type="evidence" value="ECO:0007669"/>
    <property type="project" value="TreeGrafter"/>
</dbReference>
<dbReference type="PANTHER" id="PTHR11070:SF2">
    <property type="entry name" value="ATP-DEPENDENT DNA HELICASE SRS2"/>
    <property type="match status" value="1"/>
</dbReference>
<evidence type="ECO:0000256" key="9">
    <source>
        <dbReference type="ARBA" id="ARBA00034808"/>
    </source>
</evidence>
<reference evidence="14 15" key="1">
    <citation type="journal article" date="2002" name="DNA Res.">
        <title>Complete genome structure of the thermophilic cyanobacterium Thermosynechococcus elongatus BP-1.</title>
        <authorList>
            <person name="Nakamura Y."/>
            <person name="Kaneko T."/>
            <person name="Sato S."/>
            <person name="Ikeuchi M."/>
            <person name="Katoh H."/>
            <person name="Sasamoto S."/>
            <person name="Watanabe A."/>
            <person name="Iriguchi M."/>
            <person name="Kawashima K."/>
            <person name="Kimura T."/>
            <person name="Kishida Y."/>
            <person name="Kiyokawa C."/>
            <person name="Kohara M."/>
            <person name="Matsumoto M."/>
            <person name="Matsuno A."/>
            <person name="Nakazaki N."/>
            <person name="Shimpo S."/>
            <person name="Sugimoto M."/>
            <person name="Takeuchi C."/>
            <person name="Yamada M."/>
            <person name="Tabata S."/>
        </authorList>
    </citation>
    <scope>NUCLEOTIDE SEQUENCE [LARGE SCALE GENOMIC DNA]</scope>
    <source>
        <strain evidence="15">IAM M-273 / NIES-2133 / BP-1</strain>
    </source>
</reference>
<dbReference type="GO" id="GO:0003677">
    <property type="term" value="F:DNA binding"/>
    <property type="evidence" value="ECO:0007669"/>
    <property type="project" value="UniProtKB-KW"/>
</dbReference>
<evidence type="ECO:0000256" key="11">
    <source>
        <dbReference type="PROSITE-ProRule" id="PRU00560"/>
    </source>
</evidence>
<dbReference type="InterPro" id="IPR014017">
    <property type="entry name" value="DNA_helicase_UvrD-like_C"/>
</dbReference>
<dbReference type="PROSITE" id="PS51217">
    <property type="entry name" value="UVRD_HELICASE_CTER"/>
    <property type="match status" value="1"/>
</dbReference>
<dbReference type="GO" id="GO:0033202">
    <property type="term" value="C:DNA helicase complex"/>
    <property type="evidence" value="ECO:0007669"/>
    <property type="project" value="TreeGrafter"/>
</dbReference>
<keyword evidence="7" id="KW-0413">Isomerase</keyword>
<evidence type="ECO:0000256" key="6">
    <source>
        <dbReference type="ARBA" id="ARBA00023125"/>
    </source>
</evidence>
<dbReference type="Gene3D" id="3.40.50.300">
    <property type="entry name" value="P-loop containing nucleotide triphosphate hydrolases"/>
    <property type="match status" value="2"/>
</dbReference>
<dbReference type="RefSeq" id="WP_011056167.1">
    <property type="nucleotide sequence ID" value="NC_004113.1"/>
</dbReference>
<feature type="domain" description="UvrD-like helicase C-terminal" evidence="13">
    <location>
        <begin position="346"/>
        <end position="637"/>
    </location>
</feature>
<dbReference type="Gene3D" id="1.10.10.160">
    <property type="match status" value="1"/>
</dbReference>
<dbReference type="SUPFAM" id="SSF52540">
    <property type="entry name" value="P-loop containing nucleoside triphosphate hydrolases"/>
    <property type="match status" value="1"/>
</dbReference>
<dbReference type="STRING" id="197221.gene:10746895"/>
<dbReference type="eggNOG" id="COG0210">
    <property type="taxonomic scope" value="Bacteria"/>
</dbReference>
<dbReference type="PATRIC" id="fig|197221.4.peg.327"/>
<dbReference type="Pfam" id="PF13361">
    <property type="entry name" value="UvrD_C"/>
    <property type="match status" value="1"/>
</dbReference>
<keyword evidence="3 11" id="KW-0378">Hydrolase</keyword>
<comment type="similarity">
    <text evidence="1">Belongs to the helicase family. UvrD subfamily.</text>
</comment>
<evidence type="ECO:0000256" key="5">
    <source>
        <dbReference type="ARBA" id="ARBA00022840"/>
    </source>
</evidence>
<dbReference type="Proteomes" id="UP000000440">
    <property type="component" value="Chromosome"/>
</dbReference>
<keyword evidence="2 11" id="KW-0547">Nucleotide-binding</keyword>
<feature type="binding site" evidence="11">
    <location>
        <begin position="36"/>
        <end position="43"/>
    </location>
    <ligand>
        <name>ATP</name>
        <dbReference type="ChEBI" id="CHEBI:30616"/>
    </ligand>
</feature>
<dbReference type="PROSITE" id="PS51198">
    <property type="entry name" value="UVRD_HELICASE_ATP_BIND"/>
    <property type="match status" value="1"/>
</dbReference>
<dbReference type="EMBL" id="BA000039">
    <property type="protein sequence ID" value="BAC07864.1"/>
    <property type="molecule type" value="Genomic_DNA"/>
</dbReference>
<comment type="catalytic activity">
    <reaction evidence="8">
        <text>Couples ATP hydrolysis with the unwinding of duplex DNA by translocating in the 3'-5' direction.</text>
        <dbReference type="EC" id="5.6.2.4"/>
    </reaction>
</comment>
<keyword evidence="4 11" id="KW-0347">Helicase</keyword>
<feature type="domain" description="UvrD-like helicase ATP-binding" evidence="12">
    <location>
        <begin position="15"/>
        <end position="345"/>
    </location>
</feature>
<evidence type="ECO:0000313" key="14">
    <source>
        <dbReference type="EMBL" id="BAC07864.1"/>
    </source>
</evidence>
<name>Q8DM14_THEVB</name>
<dbReference type="Gene3D" id="1.10.486.10">
    <property type="entry name" value="PCRA, domain 4"/>
    <property type="match status" value="1"/>
</dbReference>
<evidence type="ECO:0000256" key="4">
    <source>
        <dbReference type="ARBA" id="ARBA00022806"/>
    </source>
</evidence>
<proteinExistence type="inferred from homology"/>
<dbReference type="InterPro" id="IPR014016">
    <property type="entry name" value="UvrD-like_ATP-bd"/>
</dbReference>
<dbReference type="EnsemblBacteria" id="BAC07864">
    <property type="protein sequence ID" value="BAC07864"/>
    <property type="gene ID" value="BAC07864"/>
</dbReference>
<keyword evidence="5 11" id="KW-0067">ATP-binding</keyword>
<comment type="catalytic activity">
    <reaction evidence="10">
        <text>ATP + H2O = ADP + phosphate + H(+)</text>
        <dbReference type="Rhea" id="RHEA:13065"/>
        <dbReference type="ChEBI" id="CHEBI:15377"/>
        <dbReference type="ChEBI" id="CHEBI:15378"/>
        <dbReference type="ChEBI" id="CHEBI:30616"/>
        <dbReference type="ChEBI" id="CHEBI:43474"/>
        <dbReference type="ChEBI" id="CHEBI:456216"/>
        <dbReference type="EC" id="5.6.2.4"/>
    </reaction>
</comment>
<dbReference type="KEGG" id="tel:tll0312"/>
<sequence>MNLLPLSPTVSHLLSTLRPGQREISEWQGGMLAVSAVPGAGKSHGMAVGAAIAIAREKLHQQRQLVVVTYSRSAAANIKVRIRQYLREMGLPRNGFSVQTLHSLALKIATSHPTAGLRSRGENLMSEHEQRRLCVTCVKEWARSHPNLLERLIQGRDTSPLSNVEHEGRKSALLTDILVKLAQTVISSARSMALTPHDLRQLSQQLRSPGAAEAEPYPFLEIGADLLELYQHHLAQGEQIDYDEMILAAVRLLEGDRQYRHEWQQRVYAVFEDEAQDSTPLQSQLLHLLAADHTTGQVNFVRVGDPNQAINSTFTAADPLFFNEFCDKCAQQQAFYEMTQAGRSTPLIIRAANYLVRWANYALKDQEPPFREQFIDCVSPTGLESGANPAPWGQGVEIARPKTVVETVKHLAQRISQVLAAHPEASVAVLVRTNRQAEFVADVLRSPTDFNLDSDLCAQGIPLLDVAGIERRSQVPKELLDILYFLHCPYSPAAVKAALTVLQERKRIPPQNLDRLAAQPEVFLYPGPLDPPDEEPVLKARHYCHCLLNARLELSLFPLITYCAQELGYDAAELATVDRLIWELSQQEPTQLWERIYPRWQELVAADRFQAVEMEDLHSRLVRSGQVTIMTMHRAKGLDWDAVFVPFLEERTLPGQSWVAANAKFLSPEVDFIDVVRSQLRAYGHHQPLPNWQTASKKATAAKIAEEYRLLYVAMTRAKRLLWLAAAQQAPFNWQNFNWRGFDQLQLHDSPPCPFIKDLERQLKAHAAPTPGDR</sequence>
<dbReference type="EC" id="5.6.2.4" evidence="9"/>
<keyword evidence="15" id="KW-1185">Reference proteome</keyword>
<dbReference type="InterPro" id="IPR000212">
    <property type="entry name" value="DNA_helicase_UvrD/REP"/>
</dbReference>
<evidence type="ECO:0000256" key="1">
    <source>
        <dbReference type="ARBA" id="ARBA00009922"/>
    </source>
</evidence>
<dbReference type="GO" id="GO:0043138">
    <property type="term" value="F:3'-5' DNA helicase activity"/>
    <property type="evidence" value="ECO:0007669"/>
    <property type="project" value="UniProtKB-EC"/>
</dbReference>
<dbReference type="GO" id="GO:0005829">
    <property type="term" value="C:cytosol"/>
    <property type="evidence" value="ECO:0007669"/>
    <property type="project" value="TreeGrafter"/>
</dbReference>
<protein>
    <recommendedName>
        <fullName evidence="9">DNA 3'-5' helicase</fullName>
        <ecNumber evidence="9">5.6.2.4</ecNumber>
    </recommendedName>
</protein>
<evidence type="ECO:0000256" key="7">
    <source>
        <dbReference type="ARBA" id="ARBA00023235"/>
    </source>
</evidence>
<dbReference type="InterPro" id="IPR027417">
    <property type="entry name" value="P-loop_NTPase"/>
</dbReference>
<dbReference type="GO" id="GO:0005524">
    <property type="term" value="F:ATP binding"/>
    <property type="evidence" value="ECO:0007669"/>
    <property type="project" value="UniProtKB-UniRule"/>
</dbReference>
<dbReference type="GO" id="GO:0016887">
    <property type="term" value="F:ATP hydrolysis activity"/>
    <property type="evidence" value="ECO:0007669"/>
    <property type="project" value="RHEA"/>
</dbReference>